<evidence type="ECO:0000313" key="5">
    <source>
        <dbReference type="Proteomes" id="UP000516314"/>
    </source>
</evidence>
<evidence type="ECO:0000259" key="3">
    <source>
        <dbReference type="Pfam" id="PF14392"/>
    </source>
</evidence>
<dbReference type="Proteomes" id="UP000516314">
    <property type="component" value="Chromosome 2"/>
</dbReference>
<dbReference type="InterPro" id="IPR025836">
    <property type="entry name" value="Zn_knuckle_CX2CX4HX4C"/>
</dbReference>
<dbReference type="Pfam" id="PF14111">
    <property type="entry name" value="DUF4283"/>
    <property type="match status" value="1"/>
</dbReference>
<evidence type="ECO:0000313" key="4">
    <source>
        <dbReference type="EMBL" id="CAD5318231.1"/>
    </source>
</evidence>
<protein>
    <submittedName>
        <fullName evidence="4">(thale cress) hypothetical protein</fullName>
    </submittedName>
</protein>
<feature type="domain" description="Zinc knuckle CX2CX4HX4C" evidence="3">
    <location>
        <begin position="135"/>
        <end position="181"/>
    </location>
</feature>
<evidence type="ECO:0000259" key="2">
    <source>
        <dbReference type="Pfam" id="PF14111"/>
    </source>
</evidence>
<accession>A0A7G2E5M5</accession>
<feature type="domain" description="DUF4283" evidence="2">
    <location>
        <begin position="7"/>
        <end position="73"/>
    </location>
</feature>
<evidence type="ECO:0000256" key="1">
    <source>
        <dbReference type="SAM" id="MobiDB-lite"/>
    </source>
</evidence>
<reference evidence="4 5" key="1">
    <citation type="submission" date="2020-09" db="EMBL/GenBank/DDBJ databases">
        <authorList>
            <person name="Ashkenazy H."/>
        </authorList>
    </citation>
    <scope>NUCLEOTIDE SEQUENCE [LARGE SCALE GENOMIC DNA]</scope>
    <source>
        <strain evidence="5">cv. Cdm-0</strain>
    </source>
</reference>
<sequence>MGRPMMPRRQNLRSIITSMPRVWGLSGLVHGRIVGGNQFQFIFPSEESLELVVRRGPWAFNDRMLILQHWNPNPLENQPTINFIPFWIQICGIPFHYLNREVISHIGRSLGNLLDVDYDAEVVARVEFVRVRVDWDIQLPLRFQRHFQFKAGENTLLRFRYERLRGFCEVCGLLTHDTGACVLQNGGEEQHFDDDNDEDMPPPAEHQNPGVVIREINDDEPNGVLELEGHNEDEEQEDMDDHHDALAEFQDMEAMRYSMFNGEMETSELFNHIPPFENATRDIPGSSAHPTAESVLQSDLDLFNGVDLANAPLVPAIDRGKRKREDSLDEGEDSEPNKVSNGGGCGGMRVTVFKHTLLTVEEKSLSGNEDIVRMLRKT</sequence>
<dbReference type="PANTHER" id="PTHR31286:SF162">
    <property type="entry name" value="DUF4283 DOMAIN-CONTAINING PROTEIN-RELATED"/>
    <property type="match status" value="1"/>
</dbReference>
<dbReference type="Pfam" id="PF14392">
    <property type="entry name" value="zf-CCHC_4"/>
    <property type="match status" value="1"/>
</dbReference>
<dbReference type="InterPro" id="IPR025558">
    <property type="entry name" value="DUF4283"/>
</dbReference>
<organism evidence="4 5">
    <name type="scientific">Arabidopsis thaliana</name>
    <name type="common">Mouse-ear cress</name>
    <dbReference type="NCBI Taxonomy" id="3702"/>
    <lineage>
        <taxon>Eukaryota</taxon>
        <taxon>Viridiplantae</taxon>
        <taxon>Streptophyta</taxon>
        <taxon>Embryophyta</taxon>
        <taxon>Tracheophyta</taxon>
        <taxon>Spermatophyta</taxon>
        <taxon>Magnoliopsida</taxon>
        <taxon>eudicotyledons</taxon>
        <taxon>Gunneridae</taxon>
        <taxon>Pentapetalae</taxon>
        <taxon>rosids</taxon>
        <taxon>malvids</taxon>
        <taxon>Brassicales</taxon>
        <taxon>Brassicaceae</taxon>
        <taxon>Camelineae</taxon>
        <taxon>Arabidopsis</taxon>
    </lineage>
</organism>
<dbReference type="InterPro" id="IPR040256">
    <property type="entry name" value="At4g02000-like"/>
</dbReference>
<gene>
    <name evidence="4" type="ORF">AT9943_LOCUS6467</name>
</gene>
<dbReference type="AlphaFoldDB" id="A0A7G2E5M5"/>
<dbReference type="PANTHER" id="PTHR31286">
    <property type="entry name" value="GLYCINE-RICH CELL WALL STRUCTURAL PROTEIN 1.8-LIKE"/>
    <property type="match status" value="1"/>
</dbReference>
<name>A0A7G2E5M5_ARATH</name>
<dbReference type="EMBL" id="LR881467">
    <property type="protein sequence ID" value="CAD5318231.1"/>
    <property type="molecule type" value="Genomic_DNA"/>
</dbReference>
<feature type="region of interest" description="Disordered" evidence="1">
    <location>
        <begin position="317"/>
        <end position="345"/>
    </location>
</feature>
<proteinExistence type="predicted"/>